<dbReference type="AlphaFoldDB" id="L9X5G1"/>
<feature type="transmembrane region" description="Helical" evidence="2">
    <location>
        <begin position="320"/>
        <end position="340"/>
    </location>
</feature>
<dbReference type="RefSeq" id="WP_007259137.1">
    <property type="nucleotide sequence ID" value="NZ_AOHZ01000043.1"/>
</dbReference>
<protein>
    <submittedName>
        <fullName evidence="3">Uncharacterized protein</fullName>
    </submittedName>
</protein>
<sequence length="460" mass="50652">MRRSIVVALALLALSLLFVGGPSLLFSPTTDEIAPEEQEETPELVAMEDSESEFWKYLSPQEQFQERSPLNVIVRGDTDDILYAMTEESDGEWEEIEEVEEEYEGNETPIANETPVGNGTFLEEESRHATGIEWGEAHGTTRYFWVDPGAGEDGYWTTESGQLEEGDYYGQRYHIRLYESPNGDDQWVAMQAHTEHFDWFTLRHRVDGVEAAQTKVEQDFMDHTRIDVEEDVRRIYLGNTNSSDSDGWATVVDLTGMILLPIGVGLAAKRRTGANSASAGQQTDPQHVSERTPEAIDDRLTDVDRRRIAAAYDRLEAGHLILVFTILALLLGVRLAGVALERNVGFLTPHMIAALLYPVIGLGIPIATYLIAGTLRSRLDAAVVASGSLAVAIWLDYGLLGVDSLPVDVVVQRMLVVIALGLIAAGAAKRATRDTRVNDMLLAGAAMWVVVLGGTLLGYF</sequence>
<keyword evidence="2" id="KW-1133">Transmembrane helix</keyword>
<proteinExistence type="predicted"/>
<feature type="compositionally biased region" description="Polar residues" evidence="1">
    <location>
        <begin position="273"/>
        <end position="286"/>
    </location>
</feature>
<name>L9X5G1_9EURY</name>
<accession>L9X5G1</accession>
<feature type="transmembrane region" description="Helical" evidence="2">
    <location>
        <begin position="440"/>
        <end position="459"/>
    </location>
</feature>
<dbReference type="STRING" id="1227499.C493_09233"/>
<dbReference type="Proteomes" id="UP000011602">
    <property type="component" value="Unassembled WGS sequence"/>
</dbReference>
<evidence type="ECO:0000256" key="1">
    <source>
        <dbReference type="SAM" id="MobiDB-lite"/>
    </source>
</evidence>
<reference evidence="3 4" key="1">
    <citation type="journal article" date="2014" name="PLoS Genet.">
        <title>Phylogenetically driven sequencing of extremely halophilic archaea reveals strategies for static and dynamic osmo-response.</title>
        <authorList>
            <person name="Becker E.A."/>
            <person name="Seitzer P.M."/>
            <person name="Tritt A."/>
            <person name="Larsen D."/>
            <person name="Krusor M."/>
            <person name="Yao A.I."/>
            <person name="Wu D."/>
            <person name="Madern D."/>
            <person name="Eisen J.A."/>
            <person name="Darling A.E."/>
            <person name="Facciotti M.T."/>
        </authorList>
    </citation>
    <scope>NUCLEOTIDE SEQUENCE [LARGE SCALE GENOMIC DNA]</scope>
    <source>
        <strain evidence="3 4">JCM 12255</strain>
    </source>
</reference>
<feature type="transmembrane region" description="Helical" evidence="2">
    <location>
        <begin position="352"/>
        <end position="372"/>
    </location>
</feature>
<keyword evidence="2" id="KW-0472">Membrane</keyword>
<comment type="caution">
    <text evidence="3">The sequence shown here is derived from an EMBL/GenBank/DDBJ whole genome shotgun (WGS) entry which is preliminary data.</text>
</comment>
<feature type="region of interest" description="Disordered" evidence="1">
    <location>
        <begin position="273"/>
        <end position="295"/>
    </location>
</feature>
<evidence type="ECO:0000313" key="4">
    <source>
        <dbReference type="Proteomes" id="UP000011602"/>
    </source>
</evidence>
<keyword evidence="4" id="KW-1185">Reference proteome</keyword>
<evidence type="ECO:0000313" key="3">
    <source>
        <dbReference type="EMBL" id="ELY56999.1"/>
    </source>
</evidence>
<organism evidence="3 4">
    <name type="scientific">Natronolimnohabitans innermongolicus JCM 12255</name>
    <dbReference type="NCBI Taxonomy" id="1227499"/>
    <lineage>
        <taxon>Archaea</taxon>
        <taxon>Methanobacteriati</taxon>
        <taxon>Methanobacteriota</taxon>
        <taxon>Stenosarchaea group</taxon>
        <taxon>Halobacteria</taxon>
        <taxon>Halobacteriales</taxon>
        <taxon>Natrialbaceae</taxon>
        <taxon>Natronolimnohabitans</taxon>
    </lineage>
</organism>
<dbReference type="EMBL" id="AOHZ01000043">
    <property type="protein sequence ID" value="ELY56999.1"/>
    <property type="molecule type" value="Genomic_DNA"/>
</dbReference>
<gene>
    <name evidence="3" type="ORF">C493_09233</name>
</gene>
<feature type="transmembrane region" description="Helical" evidence="2">
    <location>
        <begin position="409"/>
        <end position="428"/>
    </location>
</feature>
<evidence type="ECO:0000256" key="2">
    <source>
        <dbReference type="SAM" id="Phobius"/>
    </source>
</evidence>
<dbReference type="OrthoDB" id="343201at2157"/>
<feature type="transmembrane region" description="Helical" evidence="2">
    <location>
        <begin position="379"/>
        <end position="397"/>
    </location>
</feature>
<dbReference type="PATRIC" id="fig|1227499.3.peg.1869"/>
<feature type="transmembrane region" description="Helical" evidence="2">
    <location>
        <begin position="247"/>
        <end position="268"/>
    </location>
</feature>
<dbReference type="eggNOG" id="arCOG08110">
    <property type="taxonomic scope" value="Archaea"/>
</dbReference>
<keyword evidence="2" id="KW-0812">Transmembrane</keyword>